<evidence type="ECO:0000313" key="3">
    <source>
        <dbReference type="Proteomes" id="UP001523216"/>
    </source>
</evidence>
<keyword evidence="1" id="KW-1133">Transmembrane helix</keyword>
<keyword evidence="1" id="KW-0472">Membrane</keyword>
<reference evidence="2 3" key="1">
    <citation type="submission" date="2022-06" db="EMBL/GenBank/DDBJ databases">
        <title>Actinoplanes abujensis sp. nov., isolated from Nigerian arid soil.</title>
        <authorList>
            <person name="Ding P."/>
        </authorList>
    </citation>
    <scope>NUCLEOTIDE SEQUENCE [LARGE SCALE GENOMIC DNA]</scope>
    <source>
        <strain evidence="3">TRM88002</strain>
    </source>
</reference>
<sequence length="239" mass="24992">MNDLRDHFQEIAGPISAPSNDQIEADLTRGRRALRRRRVVQACTGSAFGVAALAAAIAVATSTSAPTAPEDRVVAGAAAVQLVAYKGEQPKGFTVDKVPDGWFVQASELGYVTIAPDKAKNPGPGVNPSTDPVYDKDSFADKIVVMLESKDQSGPSRDGKTVKVGDHEGVLLKSLRGETPDGPAPTAPGGDTGWELWIKQPSGINLIVQVWQGLGLTEAQIVELGAGVHVHKDAVQGVG</sequence>
<keyword evidence="1" id="KW-0812">Transmembrane</keyword>
<proteinExistence type="predicted"/>
<name>A0ABT0YBV0_9ACTN</name>
<dbReference type="EMBL" id="JAMQOL010000060">
    <property type="protein sequence ID" value="MCM4083517.1"/>
    <property type="molecule type" value="Genomic_DNA"/>
</dbReference>
<dbReference type="Proteomes" id="UP001523216">
    <property type="component" value="Unassembled WGS sequence"/>
</dbReference>
<comment type="caution">
    <text evidence="2">The sequence shown here is derived from an EMBL/GenBank/DDBJ whole genome shotgun (WGS) entry which is preliminary data.</text>
</comment>
<organism evidence="2 3">
    <name type="scientific">Paractinoplanes hotanensis</name>
    <dbReference type="NCBI Taxonomy" id="2906497"/>
    <lineage>
        <taxon>Bacteria</taxon>
        <taxon>Bacillati</taxon>
        <taxon>Actinomycetota</taxon>
        <taxon>Actinomycetes</taxon>
        <taxon>Micromonosporales</taxon>
        <taxon>Micromonosporaceae</taxon>
        <taxon>Paractinoplanes</taxon>
    </lineage>
</organism>
<feature type="transmembrane region" description="Helical" evidence="1">
    <location>
        <begin position="39"/>
        <end position="60"/>
    </location>
</feature>
<keyword evidence="3" id="KW-1185">Reference proteome</keyword>
<dbReference type="RefSeq" id="WP_251803217.1">
    <property type="nucleotide sequence ID" value="NZ_JAMQOL010000060.1"/>
</dbReference>
<evidence type="ECO:0000313" key="2">
    <source>
        <dbReference type="EMBL" id="MCM4083517.1"/>
    </source>
</evidence>
<gene>
    <name evidence="2" type="ORF">LXN57_38820</name>
</gene>
<protein>
    <submittedName>
        <fullName evidence="2">Uncharacterized protein</fullName>
    </submittedName>
</protein>
<evidence type="ECO:0000256" key="1">
    <source>
        <dbReference type="SAM" id="Phobius"/>
    </source>
</evidence>
<accession>A0ABT0YBV0</accession>